<accession>A0ACB9BH49</accession>
<gene>
    <name evidence="1" type="ORF">L2E82_32296</name>
</gene>
<protein>
    <submittedName>
        <fullName evidence="1">Uncharacterized protein</fullName>
    </submittedName>
</protein>
<reference evidence="2" key="1">
    <citation type="journal article" date="2022" name="Mol. Ecol. Resour.">
        <title>The genomes of chicory, endive, great burdock and yacon provide insights into Asteraceae palaeo-polyploidization history and plant inulin production.</title>
        <authorList>
            <person name="Fan W."/>
            <person name="Wang S."/>
            <person name="Wang H."/>
            <person name="Wang A."/>
            <person name="Jiang F."/>
            <person name="Liu H."/>
            <person name="Zhao H."/>
            <person name="Xu D."/>
            <person name="Zhang Y."/>
        </authorList>
    </citation>
    <scope>NUCLEOTIDE SEQUENCE [LARGE SCALE GENOMIC DNA]</scope>
    <source>
        <strain evidence="2">cv. Punajuju</strain>
    </source>
</reference>
<dbReference type="Proteomes" id="UP001055811">
    <property type="component" value="Linkage Group LG06"/>
</dbReference>
<keyword evidence="2" id="KW-1185">Reference proteome</keyword>
<organism evidence="1 2">
    <name type="scientific">Cichorium intybus</name>
    <name type="common">Chicory</name>
    <dbReference type="NCBI Taxonomy" id="13427"/>
    <lineage>
        <taxon>Eukaryota</taxon>
        <taxon>Viridiplantae</taxon>
        <taxon>Streptophyta</taxon>
        <taxon>Embryophyta</taxon>
        <taxon>Tracheophyta</taxon>
        <taxon>Spermatophyta</taxon>
        <taxon>Magnoliopsida</taxon>
        <taxon>eudicotyledons</taxon>
        <taxon>Gunneridae</taxon>
        <taxon>Pentapetalae</taxon>
        <taxon>asterids</taxon>
        <taxon>campanulids</taxon>
        <taxon>Asterales</taxon>
        <taxon>Asteraceae</taxon>
        <taxon>Cichorioideae</taxon>
        <taxon>Cichorieae</taxon>
        <taxon>Cichoriinae</taxon>
        <taxon>Cichorium</taxon>
    </lineage>
</organism>
<reference evidence="1 2" key="2">
    <citation type="journal article" date="2022" name="Mol. Ecol. Resour.">
        <title>The genomes of chicory, endive, great burdock and yacon provide insights into Asteraceae paleo-polyploidization history and plant inulin production.</title>
        <authorList>
            <person name="Fan W."/>
            <person name="Wang S."/>
            <person name="Wang H."/>
            <person name="Wang A."/>
            <person name="Jiang F."/>
            <person name="Liu H."/>
            <person name="Zhao H."/>
            <person name="Xu D."/>
            <person name="Zhang Y."/>
        </authorList>
    </citation>
    <scope>NUCLEOTIDE SEQUENCE [LARGE SCALE GENOMIC DNA]</scope>
    <source>
        <strain evidence="2">cv. Punajuju</strain>
        <tissue evidence="1">Leaves</tissue>
    </source>
</reference>
<evidence type="ECO:0000313" key="2">
    <source>
        <dbReference type="Proteomes" id="UP001055811"/>
    </source>
</evidence>
<dbReference type="EMBL" id="CM042014">
    <property type="protein sequence ID" value="KAI3721290.1"/>
    <property type="molecule type" value="Genomic_DNA"/>
</dbReference>
<proteinExistence type="predicted"/>
<sequence>MNEASSSSSFPQQLAGIVEENKVTFYSNDFHLEPETYNYYQQPDHTASGGPLQIPLMIDYQSTRVDNNHGSIQQPLKKLPDWRCLQVTENPRKRMNDGRDQNTVNTKLTHHERMQGIGRVKERVPMRRSQKLADKITSLQKLVSPYGKISLFDQNVQTDTASVLQEAHISINLLHHQIQKLLQETETSLNTVGAVQFRNKEAETDLQDRGLCLVPISNPHINSLCFGTQNYMPGNY</sequence>
<evidence type="ECO:0000313" key="1">
    <source>
        <dbReference type="EMBL" id="KAI3721290.1"/>
    </source>
</evidence>
<name>A0ACB9BH49_CICIN</name>
<comment type="caution">
    <text evidence="1">The sequence shown here is derived from an EMBL/GenBank/DDBJ whole genome shotgun (WGS) entry which is preliminary data.</text>
</comment>